<evidence type="ECO:0000313" key="1">
    <source>
        <dbReference type="EMBL" id="KAL0107933.1"/>
    </source>
</evidence>
<reference evidence="1 2" key="1">
    <citation type="submission" date="2023-03" db="EMBL/GenBank/DDBJ databases">
        <title>High recombination rates correlate with genetic variation in Cardiocondyla obscurior ants.</title>
        <authorList>
            <person name="Errbii M."/>
        </authorList>
    </citation>
    <scope>NUCLEOTIDE SEQUENCE [LARGE SCALE GENOMIC DNA]</scope>
    <source>
        <strain evidence="1">Alpha-2009</strain>
        <tissue evidence="1">Whole body</tissue>
    </source>
</reference>
<comment type="caution">
    <text evidence="1">The sequence shown here is derived from an EMBL/GenBank/DDBJ whole genome shotgun (WGS) entry which is preliminary data.</text>
</comment>
<sequence>MVVSFALRTEMQRSDDLAYGQVSSSSTRERTIIFCAPLLLQSSSGASFRGSKKCFGETRLCSECSAQSVRRELRRASGVSPTPSLVISFGEVHRVPVTAISRALDPHLARLLRRGRDSRRDRGRLGECKQRPRISRFSSTEKKKEKNCTCYKLLRYFIHNAILTFGPPRITRRNVVYIYNDTLLIPFLPRPGFFIPSSRRSSFLASSSPAGVCLLPPAESLFRTSVESRTGKTVATSCEKPDLDDRILPSANGLILGGSNPRNHNDYSLNLKSSRTVRSCSEFGKLRKEKGKDRYTDVE</sequence>
<name>A0AAW2EZ37_9HYME</name>
<dbReference type="Proteomes" id="UP001430953">
    <property type="component" value="Unassembled WGS sequence"/>
</dbReference>
<dbReference type="AlphaFoldDB" id="A0AAW2EZ37"/>
<evidence type="ECO:0000313" key="2">
    <source>
        <dbReference type="Proteomes" id="UP001430953"/>
    </source>
</evidence>
<accession>A0AAW2EZ37</accession>
<keyword evidence="2" id="KW-1185">Reference proteome</keyword>
<organism evidence="1 2">
    <name type="scientific">Cardiocondyla obscurior</name>
    <dbReference type="NCBI Taxonomy" id="286306"/>
    <lineage>
        <taxon>Eukaryota</taxon>
        <taxon>Metazoa</taxon>
        <taxon>Ecdysozoa</taxon>
        <taxon>Arthropoda</taxon>
        <taxon>Hexapoda</taxon>
        <taxon>Insecta</taxon>
        <taxon>Pterygota</taxon>
        <taxon>Neoptera</taxon>
        <taxon>Endopterygota</taxon>
        <taxon>Hymenoptera</taxon>
        <taxon>Apocrita</taxon>
        <taxon>Aculeata</taxon>
        <taxon>Formicoidea</taxon>
        <taxon>Formicidae</taxon>
        <taxon>Myrmicinae</taxon>
        <taxon>Cardiocondyla</taxon>
    </lineage>
</organism>
<dbReference type="EMBL" id="JADYXP020000016">
    <property type="protein sequence ID" value="KAL0107933.1"/>
    <property type="molecule type" value="Genomic_DNA"/>
</dbReference>
<gene>
    <name evidence="1" type="ORF">PUN28_014891</name>
</gene>
<proteinExistence type="predicted"/>
<protein>
    <submittedName>
        <fullName evidence="1">Uncharacterized protein</fullName>
    </submittedName>
</protein>